<evidence type="ECO:0000313" key="2">
    <source>
        <dbReference type="Proteomes" id="UP000054549"/>
    </source>
</evidence>
<sequence>MLLFFIDFFFVFLFFFVLFGFPGLRYPDTECPITTSLQCPMIPKWDPCDAAHPSKETATPSWEMLQWAF</sequence>
<keyword evidence="2" id="KW-1185">Reference proteome</keyword>
<dbReference type="EMBL" id="KN818260">
    <property type="protein sequence ID" value="KIL63354.1"/>
    <property type="molecule type" value="Genomic_DNA"/>
</dbReference>
<evidence type="ECO:0000313" key="1">
    <source>
        <dbReference type="EMBL" id="KIL63354.1"/>
    </source>
</evidence>
<organism evidence="1 2">
    <name type="scientific">Amanita muscaria (strain Koide BX008)</name>
    <dbReference type="NCBI Taxonomy" id="946122"/>
    <lineage>
        <taxon>Eukaryota</taxon>
        <taxon>Fungi</taxon>
        <taxon>Dikarya</taxon>
        <taxon>Basidiomycota</taxon>
        <taxon>Agaricomycotina</taxon>
        <taxon>Agaricomycetes</taxon>
        <taxon>Agaricomycetidae</taxon>
        <taxon>Agaricales</taxon>
        <taxon>Pluteineae</taxon>
        <taxon>Amanitaceae</taxon>
        <taxon>Amanita</taxon>
    </lineage>
</organism>
<name>A0A0C2T9J7_AMAMK</name>
<gene>
    <name evidence="1" type="ORF">M378DRAFT_164664</name>
</gene>
<protein>
    <submittedName>
        <fullName evidence="1">Uncharacterized protein</fullName>
    </submittedName>
</protein>
<proteinExistence type="predicted"/>
<reference evidence="1 2" key="1">
    <citation type="submission" date="2014-04" db="EMBL/GenBank/DDBJ databases">
        <title>Evolutionary Origins and Diversification of the Mycorrhizal Mutualists.</title>
        <authorList>
            <consortium name="DOE Joint Genome Institute"/>
            <consortium name="Mycorrhizal Genomics Consortium"/>
            <person name="Kohler A."/>
            <person name="Kuo A."/>
            <person name="Nagy L.G."/>
            <person name="Floudas D."/>
            <person name="Copeland A."/>
            <person name="Barry K.W."/>
            <person name="Cichocki N."/>
            <person name="Veneault-Fourrey C."/>
            <person name="LaButti K."/>
            <person name="Lindquist E.A."/>
            <person name="Lipzen A."/>
            <person name="Lundell T."/>
            <person name="Morin E."/>
            <person name="Murat C."/>
            <person name="Riley R."/>
            <person name="Ohm R."/>
            <person name="Sun H."/>
            <person name="Tunlid A."/>
            <person name="Henrissat B."/>
            <person name="Grigoriev I.V."/>
            <person name="Hibbett D.S."/>
            <person name="Martin F."/>
        </authorList>
    </citation>
    <scope>NUCLEOTIDE SEQUENCE [LARGE SCALE GENOMIC DNA]</scope>
    <source>
        <strain evidence="1 2">Koide BX008</strain>
    </source>
</reference>
<dbReference type="InParanoid" id="A0A0C2T9J7"/>
<dbReference type="Proteomes" id="UP000054549">
    <property type="component" value="Unassembled WGS sequence"/>
</dbReference>
<accession>A0A0C2T9J7</accession>
<dbReference type="HOGENOM" id="CLU_2775438_0_0_1"/>
<dbReference type="AlphaFoldDB" id="A0A0C2T9J7"/>